<keyword evidence="2" id="KW-1185">Reference proteome</keyword>
<sequence>MYDRRELEPETDRLWRLLREAIRDRGIDAPEVLTRDKPLRLVWSAPELVFGQTCGLPYASALARRVGLIGTPAYAIDGVAPGEYRSALIVRADNPAADLGALAGARVAINARDSQSGYGALMHEVAPHVRGGQFFSEAMITGSHAASMEAVARGGADLAAIDGVTWALAERYDRIVSRLRVIAWSAPMPGLPYISGQRRHLPVLLAAAEAAIAALPAPTRDALLLTGIVHTRPETYDVIRTRLAAAHAVHRLPSPPH</sequence>
<name>A0ABQ6LTP7_9RHOB</name>
<protein>
    <submittedName>
        <fullName evidence="1">PhnD/SsuA/transferrin family substrate-binding protein</fullName>
    </submittedName>
</protein>
<evidence type="ECO:0000313" key="2">
    <source>
        <dbReference type="Proteomes" id="UP001239909"/>
    </source>
</evidence>
<organism evidence="1 2">
    <name type="scientific">Paralimibaculum aggregatum</name>
    <dbReference type="NCBI Taxonomy" id="3036245"/>
    <lineage>
        <taxon>Bacteria</taxon>
        <taxon>Pseudomonadati</taxon>
        <taxon>Pseudomonadota</taxon>
        <taxon>Alphaproteobacteria</taxon>
        <taxon>Rhodobacterales</taxon>
        <taxon>Paracoccaceae</taxon>
        <taxon>Paralimibaculum</taxon>
    </lineage>
</organism>
<proteinExistence type="predicted"/>
<dbReference type="Pfam" id="PF12974">
    <property type="entry name" value="Phosphonate-bd"/>
    <property type="match status" value="1"/>
</dbReference>
<dbReference type="EMBL" id="BSYI01000066">
    <property type="protein sequence ID" value="GMG85442.1"/>
    <property type="molecule type" value="Genomic_DNA"/>
</dbReference>
<evidence type="ECO:0000313" key="1">
    <source>
        <dbReference type="EMBL" id="GMG85442.1"/>
    </source>
</evidence>
<dbReference type="Proteomes" id="UP001239909">
    <property type="component" value="Unassembled WGS sequence"/>
</dbReference>
<gene>
    <name evidence="1" type="ORF">LNKW23_46620</name>
</gene>
<dbReference type="PANTHER" id="PTHR35841:SF1">
    <property type="entry name" value="PHOSPHONATES-BINDING PERIPLASMIC PROTEIN"/>
    <property type="match status" value="1"/>
</dbReference>
<dbReference type="SUPFAM" id="SSF53850">
    <property type="entry name" value="Periplasmic binding protein-like II"/>
    <property type="match status" value="1"/>
</dbReference>
<reference evidence="1 2" key="1">
    <citation type="submission" date="2023-04" db="EMBL/GenBank/DDBJ databases">
        <title>Marinoamorphus aggregata gen. nov., sp. Nov., isolate from tissue of brittle star Ophioplocus japonicus.</title>
        <authorList>
            <person name="Kawano K."/>
            <person name="Sawayama S."/>
            <person name="Nakagawa S."/>
        </authorList>
    </citation>
    <scope>NUCLEOTIDE SEQUENCE [LARGE SCALE GENOMIC DNA]</scope>
    <source>
        <strain evidence="1 2">NKW23</strain>
    </source>
</reference>
<dbReference type="Gene3D" id="3.40.190.10">
    <property type="entry name" value="Periplasmic binding protein-like II"/>
    <property type="match status" value="1"/>
</dbReference>
<comment type="caution">
    <text evidence="1">The sequence shown here is derived from an EMBL/GenBank/DDBJ whole genome shotgun (WGS) entry which is preliminary data.</text>
</comment>
<dbReference type="PANTHER" id="PTHR35841">
    <property type="entry name" value="PHOSPHONATES-BINDING PERIPLASMIC PROTEIN"/>
    <property type="match status" value="1"/>
</dbReference>
<accession>A0ABQ6LTP7</accession>